<dbReference type="EMBL" id="JACXAE010000078">
    <property type="protein sequence ID" value="MBD2775382.1"/>
    <property type="molecule type" value="Genomic_DNA"/>
</dbReference>
<protein>
    <submittedName>
        <fullName evidence="1">Uncharacterized protein</fullName>
    </submittedName>
</protein>
<dbReference type="AlphaFoldDB" id="A0A8J7BYA4"/>
<gene>
    <name evidence="1" type="ORF">ICL16_25805</name>
</gene>
<comment type="caution">
    <text evidence="1">The sequence shown here is derived from an EMBL/GenBank/DDBJ whole genome shotgun (WGS) entry which is preliminary data.</text>
</comment>
<evidence type="ECO:0000313" key="2">
    <source>
        <dbReference type="Proteomes" id="UP000629098"/>
    </source>
</evidence>
<reference evidence="1" key="1">
    <citation type="submission" date="2020-09" db="EMBL/GenBank/DDBJ databases">
        <title>Iningainema tapete sp. nov. (Scytonemataceae, Cyanobacteria) from greenhouses in central Florida (USA) produces two types of nodularin with biosynthetic potential for microcystin-LR and anabaenopeptins.</title>
        <authorList>
            <person name="Berthold D.E."/>
            <person name="Lefler F.W."/>
            <person name="Huang I.-S."/>
            <person name="Abdulla H."/>
            <person name="Zimba P.V."/>
            <person name="Laughinghouse H.D. IV."/>
        </authorList>
    </citation>
    <scope>NUCLEOTIDE SEQUENCE</scope>
    <source>
        <strain evidence="1">BLCCT55</strain>
    </source>
</reference>
<sequence length="55" mass="6174">MSAQIPIIKIISRTAKVVKQLVLPYFTLFAIANHDPEAQEFSFTVAQLRNACPRS</sequence>
<dbReference type="RefSeq" id="WP_190833692.1">
    <property type="nucleotide sequence ID" value="NZ_CAWPPI010000078.1"/>
</dbReference>
<accession>A0A8J7BYA4</accession>
<keyword evidence="2" id="KW-1185">Reference proteome</keyword>
<name>A0A8J7BYA4_9CYAN</name>
<organism evidence="1 2">
    <name type="scientific">Iningainema tapete BLCC-T55</name>
    <dbReference type="NCBI Taxonomy" id="2748662"/>
    <lineage>
        <taxon>Bacteria</taxon>
        <taxon>Bacillati</taxon>
        <taxon>Cyanobacteriota</taxon>
        <taxon>Cyanophyceae</taxon>
        <taxon>Nostocales</taxon>
        <taxon>Scytonemataceae</taxon>
        <taxon>Iningainema tapete</taxon>
    </lineage>
</organism>
<proteinExistence type="predicted"/>
<evidence type="ECO:0000313" key="1">
    <source>
        <dbReference type="EMBL" id="MBD2775382.1"/>
    </source>
</evidence>
<dbReference type="Proteomes" id="UP000629098">
    <property type="component" value="Unassembled WGS sequence"/>
</dbReference>